<dbReference type="RefSeq" id="XP_052941644.1">
    <property type="nucleotide sequence ID" value="XM_053088153.1"/>
</dbReference>
<gene>
    <name evidence="1" type="ORF">MKK02DRAFT_30858</name>
</gene>
<dbReference type="GeneID" id="77727358"/>
<proteinExistence type="predicted"/>
<dbReference type="Proteomes" id="UP001164286">
    <property type="component" value="Unassembled WGS sequence"/>
</dbReference>
<accession>A0AA38H1B8</accession>
<sequence length="390" mass="42610">MADETAAVATILSIVGRWELASGSAVRLPQEVLDETTRTFSFLDIEAIFKAATGKRWSPDPSARSGDISEEETGALDRLTKAYLRDHRFYCLPVHGTPHTTDSGHHKCKTGVIFLDSLGFQAGLPDALYESRHTLAIGKEPPEASPDAKPDDLLTQSGCPYTVATQIGEHPSDISLVLSLAVRPFQGPDRPRLSMADIGPLSSTTVAIGSSEPMIGEWRGDNGVEEPYKLGKEVKNFVRIVGQGEEDWTARPMSFVVYPGGPRSLIYLDRRRHLEAGKDMMESVDTLKRIVSDGEGESQLQTATYAIDIAGWTDGGAEQRVTAIDAAIMSKMTPFLAERRQQGLPHRIIWKVTTVNEGDGSAAGEVLRLLRWGKEQCQTESATRESKFGV</sequence>
<comment type="caution">
    <text evidence="1">The sequence shown here is derived from an EMBL/GenBank/DDBJ whole genome shotgun (WGS) entry which is preliminary data.</text>
</comment>
<evidence type="ECO:0000313" key="1">
    <source>
        <dbReference type="EMBL" id="KAI9631867.1"/>
    </source>
</evidence>
<organism evidence="1 2">
    <name type="scientific">Dioszegia hungarica</name>
    <dbReference type="NCBI Taxonomy" id="4972"/>
    <lineage>
        <taxon>Eukaryota</taxon>
        <taxon>Fungi</taxon>
        <taxon>Dikarya</taxon>
        <taxon>Basidiomycota</taxon>
        <taxon>Agaricomycotina</taxon>
        <taxon>Tremellomycetes</taxon>
        <taxon>Tremellales</taxon>
        <taxon>Bulleribasidiaceae</taxon>
        <taxon>Dioszegia</taxon>
    </lineage>
</organism>
<reference evidence="1" key="1">
    <citation type="journal article" date="2022" name="G3 (Bethesda)">
        <title>High quality genome of the basidiomycete yeast Dioszegia hungarica PDD-24b-2 isolated from cloud water.</title>
        <authorList>
            <person name="Jarrige D."/>
            <person name="Haridas S."/>
            <person name="Bleykasten-Grosshans C."/>
            <person name="Joly M."/>
            <person name="Nadalig T."/>
            <person name="Sancelme M."/>
            <person name="Vuilleumier S."/>
            <person name="Grigoriev I.V."/>
            <person name="Amato P."/>
            <person name="Bringel F."/>
        </authorList>
    </citation>
    <scope>NUCLEOTIDE SEQUENCE</scope>
    <source>
        <strain evidence="1">PDD-24b-2</strain>
    </source>
</reference>
<dbReference type="AlphaFoldDB" id="A0AA38H1B8"/>
<evidence type="ECO:0000313" key="2">
    <source>
        <dbReference type="Proteomes" id="UP001164286"/>
    </source>
</evidence>
<dbReference type="EMBL" id="JAKWFO010000016">
    <property type="protein sequence ID" value="KAI9631867.1"/>
    <property type="molecule type" value="Genomic_DNA"/>
</dbReference>
<name>A0AA38H1B8_9TREE</name>
<protein>
    <submittedName>
        <fullName evidence="1">Uncharacterized protein</fullName>
    </submittedName>
</protein>
<keyword evidence="2" id="KW-1185">Reference proteome</keyword>